<evidence type="ECO:0000313" key="3">
    <source>
        <dbReference type="Proteomes" id="UP001183615"/>
    </source>
</evidence>
<proteinExistence type="predicted"/>
<comment type="caution">
    <text evidence="2">The sequence shown here is derived from an EMBL/GenBank/DDBJ whole genome shotgun (WGS) entry which is preliminary data.</text>
</comment>
<evidence type="ECO:0000256" key="1">
    <source>
        <dbReference type="SAM" id="MobiDB-lite"/>
    </source>
</evidence>
<accession>A0ABU2S405</accession>
<dbReference type="Proteomes" id="UP001183615">
    <property type="component" value="Unassembled WGS sequence"/>
</dbReference>
<keyword evidence="3" id="KW-1185">Reference proteome</keyword>
<organism evidence="2 3">
    <name type="scientific">Streptomyces johnsoniae</name>
    <dbReference type="NCBI Taxonomy" id="3075532"/>
    <lineage>
        <taxon>Bacteria</taxon>
        <taxon>Bacillati</taxon>
        <taxon>Actinomycetota</taxon>
        <taxon>Actinomycetes</taxon>
        <taxon>Kitasatosporales</taxon>
        <taxon>Streptomycetaceae</taxon>
        <taxon>Streptomyces</taxon>
    </lineage>
</organism>
<protein>
    <recommendedName>
        <fullName evidence="4">GYF domain-containing protein</fullName>
    </recommendedName>
</protein>
<evidence type="ECO:0000313" key="2">
    <source>
        <dbReference type="EMBL" id="MDT0442350.1"/>
    </source>
</evidence>
<name>A0ABU2S405_9ACTN</name>
<reference evidence="3" key="1">
    <citation type="submission" date="2023-07" db="EMBL/GenBank/DDBJ databases">
        <title>30 novel species of actinomycetes from the DSMZ collection.</title>
        <authorList>
            <person name="Nouioui I."/>
        </authorList>
    </citation>
    <scope>NUCLEOTIDE SEQUENCE [LARGE SCALE GENOMIC DNA]</scope>
    <source>
        <strain evidence="3">DSM 41886</strain>
    </source>
</reference>
<feature type="compositionally biased region" description="Low complexity" evidence="1">
    <location>
        <begin position="108"/>
        <end position="131"/>
    </location>
</feature>
<dbReference type="RefSeq" id="WP_311616786.1">
    <property type="nucleotide sequence ID" value="NZ_JAVREV010000003.1"/>
</dbReference>
<feature type="region of interest" description="Disordered" evidence="1">
    <location>
        <begin position="102"/>
        <end position="134"/>
    </location>
</feature>
<evidence type="ECO:0008006" key="4">
    <source>
        <dbReference type="Google" id="ProtNLM"/>
    </source>
</evidence>
<gene>
    <name evidence="2" type="ORF">RM779_07030</name>
</gene>
<dbReference type="EMBL" id="JAVREV010000003">
    <property type="protein sequence ID" value="MDT0442350.1"/>
    <property type="molecule type" value="Genomic_DNA"/>
</dbReference>
<sequence>MTTPQDATYTVERADAPGEGEEWADDSPAYPELPSNPHNHVFTWSPKLSDGSMLVIRSNSAAGLLAATQAVAGVAAELQRTWDGVKASAQGFQQAMQQQYQNSGFNGGQQPNQPYQGQPPWQQAGAPQGGSPVPPGWMKLNVPFPQKAAFDAIVQQYNFRKGDPGNGGQLSWQKALKSWYCSPEVAQAFVQFNPTPA</sequence>
<feature type="region of interest" description="Disordered" evidence="1">
    <location>
        <begin position="1"/>
        <end position="34"/>
    </location>
</feature>